<feature type="chain" id="PRO_5012798877" evidence="2">
    <location>
        <begin position="22"/>
        <end position="188"/>
    </location>
</feature>
<dbReference type="STRING" id="252474.B1A74_10385"/>
<name>A0A1V2ZWT9_9GAMM</name>
<dbReference type="OrthoDB" id="6089555at2"/>
<organism evidence="3 4">
    <name type="scientific">Thioalkalivibrio halophilus</name>
    <dbReference type="NCBI Taxonomy" id="252474"/>
    <lineage>
        <taxon>Bacteria</taxon>
        <taxon>Pseudomonadati</taxon>
        <taxon>Pseudomonadota</taxon>
        <taxon>Gammaproteobacteria</taxon>
        <taxon>Chromatiales</taxon>
        <taxon>Ectothiorhodospiraceae</taxon>
        <taxon>Thioalkalivibrio</taxon>
    </lineage>
</organism>
<dbReference type="NCBIfam" id="NF047650">
    <property type="entry name" value="lipo_NMCC_0638"/>
    <property type="match status" value="1"/>
</dbReference>
<evidence type="ECO:0000256" key="1">
    <source>
        <dbReference type="SAM" id="MobiDB-lite"/>
    </source>
</evidence>
<comment type="caution">
    <text evidence="3">The sequence shown here is derived from an EMBL/GenBank/DDBJ whole genome shotgun (WGS) entry which is preliminary data.</text>
</comment>
<reference evidence="3 4" key="1">
    <citation type="submission" date="2017-02" db="EMBL/GenBank/DDBJ databases">
        <title>Genomic diversity within the haloalkaliphilic genus Thioalkalivibrio.</title>
        <authorList>
            <person name="Ahn A.-C."/>
            <person name="Meier-Kolthoff J."/>
            <person name="Overmars L."/>
            <person name="Richter M."/>
            <person name="Woyke T."/>
            <person name="Sorokin D.Y."/>
            <person name="Muyzer G."/>
        </authorList>
    </citation>
    <scope>NUCLEOTIDE SEQUENCE [LARGE SCALE GENOMIC DNA]</scope>
    <source>
        <strain evidence="3 4">HL17</strain>
    </source>
</reference>
<feature type="signal peptide" evidence="2">
    <location>
        <begin position="1"/>
        <end position="21"/>
    </location>
</feature>
<evidence type="ECO:0000313" key="4">
    <source>
        <dbReference type="Proteomes" id="UP000189177"/>
    </source>
</evidence>
<feature type="region of interest" description="Disordered" evidence="1">
    <location>
        <begin position="169"/>
        <end position="188"/>
    </location>
</feature>
<protein>
    <submittedName>
        <fullName evidence="3">Uncharacterized protein</fullName>
    </submittedName>
</protein>
<evidence type="ECO:0000313" key="3">
    <source>
        <dbReference type="EMBL" id="OOC09598.1"/>
    </source>
</evidence>
<gene>
    <name evidence="3" type="ORF">B1A74_10385</name>
</gene>
<keyword evidence="2" id="KW-0732">Signal</keyword>
<proteinExistence type="predicted"/>
<dbReference type="AlphaFoldDB" id="A0A1V2ZWT9"/>
<dbReference type="EMBL" id="MUZR01000044">
    <property type="protein sequence ID" value="OOC09598.1"/>
    <property type="molecule type" value="Genomic_DNA"/>
</dbReference>
<dbReference type="Proteomes" id="UP000189177">
    <property type="component" value="Unassembled WGS sequence"/>
</dbReference>
<evidence type="ECO:0000256" key="2">
    <source>
        <dbReference type="SAM" id="SignalP"/>
    </source>
</evidence>
<accession>A0A1V2ZWT9</accession>
<dbReference type="RefSeq" id="WP_077244592.1">
    <property type="nucleotide sequence ID" value="NZ_MUZR01000044.1"/>
</dbReference>
<keyword evidence="4" id="KW-1185">Reference proteome</keyword>
<sequence length="188" mass="20066">MTRSPAVLFAVSLLLPAPALAGPDAGEAEADAFTRAYADSCLSEVSDLEALRAEQDEDDLLRPEVAAPFLGGQEGDAWRLESEAGRFVLALPDGDTFCAVHARRADVEHAHEAFVRLISEAPDPIEAREVSDDTREVPGRGPTRTVSWEWAVPEAPLKQLFTLSLAPADDDGRGQLMGSAALVSADDD</sequence>